<dbReference type="GO" id="GO:0005685">
    <property type="term" value="C:U1 snRNP"/>
    <property type="evidence" value="ECO:0000318"/>
    <property type="project" value="GO_Central"/>
</dbReference>
<name>A0A2G2YYZ8_CAPAN</name>
<dbReference type="InterPro" id="IPR002713">
    <property type="entry name" value="FF_domain"/>
</dbReference>
<organism evidence="3 4">
    <name type="scientific">Capsicum annuum</name>
    <name type="common">Capsicum pepper</name>
    <dbReference type="NCBI Taxonomy" id="4072"/>
    <lineage>
        <taxon>Eukaryota</taxon>
        <taxon>Viridiplantae</taxon>
        <taxon>Streptophyta</taxon>
        <taxon>Embryophyta</taxon>
        <taxon>Tracheophyta</taxon>
        <taxon>Spermatophyta</taxon>
        <taxon>Magnoliopsida</taxon>
        <taxon>eudicotyledons</taxon>
        <taxon>Gunneridae</taxon>
        <taxon>Pentapetalae</taxon>
        <taxon>asterids</taxon>
        <taxon>lamiids</taxon>
        <taxon>Solanales</taxon>
        <taxon>Solanaceae</taxon>
        <taxon>Solanoideae</taxon>
        <taxon>Capsiceae</taxon>
        <taxon>Capsicum</taxon>
    </lineage>
</organism>
<comment type="caution">
    <text evidence="3">The sequence shown here is derived from an EMBL/GenBank/DDBJ whole genome shotgun (WGS) entry which is preliminary data.</text>
</comment>
<feature type="domain" description="FF" evidence="2">
    <location>
        <begin position="205"/>
        <end position="259"/>
    </location>
</feature>
<keyword evidence="1" id="KW-0175">Coiled coil</keyword>
<dbReference type="Pfam" id="PF01846">
    <property type="entry name" value="FF"/>
    <property type="match status" value="1"/>
</dbReference>
<accession>A0A2G2YYZ8</accession>
<dbReference type="GO" id="GO:0000398">
    <property type="term" value="P:mRNA splicing, via spliceosome"/>
    <property type="evidence" value="ECO:0000318"/>
    <property type="project" value="GO_Central"/>
</dbReference>
<dbReference type="PANTHER" id="PTHR11864:SF0">
    <property type="entry name" value="PRP40 PRE-MRNA PROCESSING FACTOR 40 HOMOLOG A (YEAST)"/>
    <property type="match status" value="1"/>
</dbReference>
<evidence type="ECO:0000259" key="2">
    <source>
        <dbReference type="PROSITE" id="PS51676"/>
    </source>
</evidence>
<dbReference type="SUPFAM" id="SSF81698">
    <property type="entry name" value="FF domain"/>
    <property type="match status" value="3"/>
</dbReference>
<dbReference type="STRING" id="4072.A0A2G2YYZ8"/>
<dbReference type="AlphaFoldDB" id="A0A2G2YYZ8"/>
<protein>
    <recommendedName>
        <fullName evidence="2">FF domain-containing protein</fullName>
    </recommendedName>
</protein>
<dbReference type="GO" id="GO:0071004">
    <property type="term" value="C:U2-type prespliceosome"/>
    <property type="evidence" value="ECO:0000318"/>
    <property type="project" value="GO_Central"/>
</dbReference>
<dbReference type="Proteomes" id="UP000222542">
    <property type="component" value="Unassembled WGS sequence"/>
</dbReference>
<dbReference type="SMART" id="SM00441">
    <property type="entry name" value="FF"/>
    <property type="match status" value="3"/>
</dbReference>
<gene>
    <name evidence="3" type="ORF">T459_22236</name>
</gene>
<dbReference type="GO" id="GO:0045292">
    <property type="term" value="P:mRNA cis splicing, via spliceosome"/>
    <property type="evidence" value="ECO:0007669"/>
    <property type="project" value="InterPro"/>
</dbReference>
<dbReference type="EMBL" id="AYRZ02000008">
    <property type="protein sequence ID" value="PHT74959.1"/>
    <property type="molecule type" value="Genomic_DNA"/>
</dbReference>
<dbReference type="InterPro" id="IPR036517">
    <property type="entry name" value="FF_domain_sf"/>
</dbReference>
<dbReference type="Gramene" id="PHT74959">
    <property type="protein sequence ID" value="PHT74959"/>
    <property type="gene ID" value="T459_22236"/>
</dbReference>
<dbReference type="PROSITE" id="PS51676">
    <property type="entry name" value="FF"/>
    <property type="match status" value="1"/>
</dbReference>
<reference evidence="3 4" key="1">
    <citation type="journal article" date="2014" name="Nat. Genet.">
        <title>Genome sequence of the hot pepper provides insights into the evolution of pungency in Capsicum species.</title>
        <authorList>
            <person name="Kim S."/>
            <person name="Park M."/>
            <person name="Yeom S.I."/>
            <person name="Kim Y.M."/>
            <person name="Lee J.M."/>
            <person name="Lee H.A."/>
            <person name="Seo E."/>
            <person name="Choi J."/>
            <person name="Cheong K."/>
            <person name="Kim K.T."/>
            <person name="Jung K."/>
            <person name="Lee G.W."/>
            <person name="Oh S.K."/>
            <person name="Bae C."/>
            <person name="Kim S.B."/>
            <person name="Lee H.Y."/>
            <person name="Kim S.Y."/>
            <person name="Kim M.S."/>
            <person name="Kang B.C."/>
            <person name="Jo Y.D."/>
            <person name="Yang H.B."/>
            <person name="Jeong H.J."/>
            <person name="Kang W.H."/>
            <person name="Kwon J.K."/>
            <person name="Shin C."/>
            <person name="Lim J.Y."/>
            <person name="Park J.H."/>
            <person name="Huh J.H."/>
            <person name="Kim J.S."/>
            <person name="Kim B.D."/>
            <person name="Cohen O."/>
            <person name="Paran I."/>
            <person name="Suh M.C."/>
            <person name="Lee S.B."/>
            <person name="Kim Y.K."/>
            <person name="Shin Y."/>
            <person name="Noh S.J."/>
            <person name="Park J."/>
            <person name="Seo Y.S."/>
            <person name="Kwon S.Y."/>
            <person name="Kim H.A."/>
            <person name="Park J.M."/>
            <person name="Kim H.J."/>
            <person name="Choi S.B."/>
            <person name="Bosland P.W."/>
            <person name="Reeves G."/>
            <person name="Jo S.H."/>
            <person name="Lee B.W."/>
            <person name="Cho H.T."/>
            <person name="Choi H.S."/>
            <person name="Lee M.S."/>
            <person name="Yu Y."/>
            <person name="Do Choi Y."/>
            <person name="Park B.S."/>
            <person name="van Deynze A."/>
            <person name="Ashrafi H."/>
            <person name="Hill T."/>
            <person name="Kim W.T."/>
            <person name="Pai H.S."/>
            <person name="Ahn H.K."/>
            <person name="Yeam I."/>
            <person name="Giovannoni J.J."/>
            <person name="Rose J.K."/>
            <person name="Sorensen I."/>
            <person name="Lee S.J."/>
            <person name="Kim R.W."/>
            <person name="Choi I.Y."/>
            <person name="Choi B.S."/>
            <person name="Lim J.S."/>
            <person name="Lee Y.H."/>
            <person name="Choi D."/>
        </authorList>
    </citation>
    <scope>NUCLEOTIDE SEQUENCE [LARGE SCALE GENOMIC DNA]</scope>
    <source>
        <strain evidence="4">cv. CM334</strain>
    </source>
</reference>
<keyword evidence="4" id="KW-1185">Reference proteome</keyword>
<dbReference type="PANTHER" id="PTHR11864">
    <property type="entry name" value="PRE-MRNA-PROCESSING PROTEIN PRP40"/>
    <property type="match status" value="1"/>
</dbReference>
<dbReference type="Gene3D" id="1.10.10.440">
    <property type="entry name" value="FF domain"/>
    <property type="match status" value="3"/>
</dbReference>
<dbReference type="InterPro" id="IPR039726">
    <property type="entry name" value="Prp40-like"/>
</dbReference>
<evidence type="ECO:0000313" key="4">
    <source>
        <dbReference type="Proteomes" id="UP000222542"/>
    </source>
</evidence>
<feature type="coiled-coil region" evidence="1">
    <location>
        <begin position="181"/>
        <end position="208"/>
    </location>
</feature>
<evidence type="ECO:0000313" key="3">
    <source>
        <dbReference type="EMBL" id="PHT74959.1"/>
    </source>
</evidence>
<dbReference type="GO" id="GO:0003723">
    <property type="term" value="F:RNA binding"/>
    <property type="evidence" value="ECO:0000318"/>
    <property type="project" value="GO_Central"/>
</dbReference>
<sequence length="438" mass="49434">MSPAANLPTIVASESSSLSGKVSIPMIETVKMKNSSELTSPAVANSEKIGIAVTLGNFVAPPVAVVSQLLTDAAITEIRGATPSDEKTVELGPLVYESKAEAKNAFKTLLESANIGIARSCHHRQDGGLSFTCNVKLSAACFLILVTILRKSPYSNIFEHDERFKAVERAKDCEDLFEDYVEELEKKVKLLLQNLLEHEKALEEQKRNRVEYLEFLKSCDFIKASSQWRKVQDRLENDERCSRLDKIDRLEIFQEYICDLESKEEEQRKLRMEELRKAERKNYDEFRKLMEEHVAAGILNAKTNWRDYCIKIKDFAAYVAVSSNTLESIAKDLFTDVMDELEKQWSLETLLAVMVVVEVVTPVTVVVMVSEECVEVDDLLVVVSDVWKLMMCWWLLVVVLVLIDELVCSRDRPVAVDGGGVGSRGVHGSIWIGYWSKP</sequence>
<proteinExistence type="predicted"/>
<evidence type="ECO:0000256" key="1">
    <source>
        <dbReference type="SAM" id="Coils"/>
    </source>
</evidence>
<reference evidence="3 4" key="2">
    <citation type="journal article" date="2017" name="Genome Biol.">
        <title>New reference genome sequences of hot pepper reveal the massive evolution of plant disease-resistance genes by retroduplication.</title>
        <authorList>
            <person name="Kim S."/>
            <person name="Park J."/>
            <person name="Yeom S.I."/>
            <person name="Kim Y.M."/>
            <person name="Seo E."/>
            <person name="Kim K.T."/>
            <person name="Kim M.S."/>
            <person name="Lee J.M."/>
            <person name="Cheong K."/>
            <person name="Shin H.S."/>
            <person name="Kim S.B."/>
            <person name="Han K."/>
            <person name="Lee J."/>
            <person name="Park M."/>
            <person name="Lee H.A."/>
            <person name="Lee H.Y."/>
            <person name="Lee Y."/>
            <person name="Oh S."/>
            <person name="Lee J.H."/>
            <person name="Choi E."/>
            <person name="Choi E."/>
            <person name="Lee S.E."/>
            <person name="Jeon J."/>
            <person name="Kim H."/>
            <person name="Choi G."/>
            <person name="Song H."/>
            <person name="Lee J."/>
            <person name="Lee S.C."/>
            <person name="Kwon J.K."/>
            <person name="Lee H.Y."/>
            <person name="Koo N."/>
            <person name="Hong Y."/>
            <person name="Kim R.W."/>
            <person name="Kang W.H."/>
            <person name="Huh J.H."/>
            <person name="Kang B.C."/>
            <person name="Yang T.J."/>
            <person name="Lee Y.H."/>
            <person name="Bennetzen J.L."/>
            <person name="Choi D."/>
        </authorList>
    </citation>
    <scope>NUCLEOTIDE SEQUENCE [LARGE SCALE GENOMIC DNA]</scope>
    <source>
        <strain evidence="4">cv. CM334</strain>
    </source>
</reference>